<dbReference type="Gene3D" id="2.130.10.10">
    <property type="entry name" value="YVTN repeat-like/Quinoprotein amine dehydrogenase"/>
    <property type="match status" value="1"/>
</dbReference>
<dbReference type="EMBL" id="LR134406">
    <property type="protein sequence ID" value="VEH71041.1"/>
    <property type="molecule type" value="Genomic_DNA"/>
</dbReference>
<dbReference type="Proteomes" id="UP000273044">
    <property type="component" value="Chromosome"/>
</dbReference>
<gene>
    <name evidence="1" type="ORF">NCTC12967_02351</name>
</gene>
<sequence length="395" mass="42555">MRSGKSIRSFVAAGLFLALLLGACSLGRDVPRVRISNLDDTSGVVQAPEPTEAGWSVVLRNWEKGSATPTASGPVVVFGSHESLGTTDRFSVNQVVSLNPADGSVRWATTIEQPMENGLQDTYQKALDHGNGDFADPETVVASPDGKYVAIQLEPYMVNGKAKDIADQRMNTVVLDAETGQEVRTVQVSGLVLGQALTNDSLVVQTAENYFPAGTGTLHVHSLKDVRADPVTVRADQWLIGATANSLMLAPGKRPKRVNTDFPYTVTRMSTSGENLGTLTGILDVHPGGWAERFKDPAAAIREPRVKQSRELINVETGASMDISDMSVDDVILPTGPGLLLERDVRTEQGEKEVKVGWMQARAESKEMSVENVTTIFVDAYAGKVEIEVFSMGKE</sequence>
<reference evidence="1 2" key="1">
    <citation type="submission" date="2018-12" db="EMBL/GenBank/DDBJ databases">
        <authorList>
            <consortium name="Pathogen Informatics"/>
        </authorList>
    </citation>
    <scope>NUCLEOTIDE SEQUENCE [LARGE SCALE GENOMIC DNA]</scope>
    <source>
        <strain evidence="1 2">NCTC12967</strain>
    </source>
</reference>
<name>A0A3S4UVT5_9ACTN</name>
<organism evidence="1 2">
    <name type="scientific">Arachnia propionica</name>
    <dbReference type="NCBI Taxonomy" id="1750"/>
    <lineage>
        <taxon>Bacteria</taxon>
        <taxon>Bacillati</taxon>
        <taxon>Actinomycetota</taxon>
        <taxon>Actinomycetes</taxon>
        <taxon>Propionibacteriales</taxon>
        <taxon>Propionibacteriaceae</taxon>
        <taxon>Arachnia</taxon>
    </lineage>
</organism>
<keyword evidence="2" id="KW-1185">Reference proteome</keyword>
<evidence type="ECO:0000313" key="1">
    <source>
        <dbReference type="EMBL" id="VEH71041.1"/>
    </source>
</evidence>
<dbReference type="InterPro" id="IPR015943">
    <property type="entry name" value="WD40/YVTN_repeat-like_dom_sf"/>
</dbReference>
<proteinExistence type="predicted"/>
<dbReference type="SUPFAM" id="SSF50998">
    <property type="entry name" value="Quinoprotein alcohol dehydrogenase-like"/>
    <property type="match status" value="1"/>
</dbReference>
<protein>
    <submittedName>
        <fullName evidence="1">Uncharacterized protein</fullName>
    </submittedName>
</protein>
<accession>A0A3S4UVT5</accession>
<dbReference type="PROSITE" id="PS51257">
    <property type="entry name" value="PROKAR_LIPOPROTEIN"/>
    <property type="match status" value="1"/>
</dbReference>
<dbReference type="InterPro" id="IPR011047">
    <property type="entry name" value="Quinoprotein_ADH-like_sf"/>
</dbReference>
<dbReference type="AlphaFoldDB" id="A0A3S4UVT5"/>
<evidence type="ECO:0000313" key="2">
    <source>
        <dbReference type="Proteomes" id="UP000273044"/>
    </source>
</evidence>